<organism evidence="1 2">
    <name type="scientific">Sphingobium jiangsuense</name>
    <dbReference type="NCBI Taxonomy" id="870476"/>
    <lineage>
        <taxon>Bacteria</taxon>
        <taxon>Pseudomonadati</taxon>
        <taxon>Pseudomonadota</taxon>
        <taxon>Alphaproteobacteria</taxon>
        <taxon>Sphingomonadales</taxon>
        <taxon>Sphingomonadaceae</taxon>
        <taxon>Sphingobium</taxon>
    </lineage>
</organism>
<dbReference type="InterPro" id="IPR014519">
    <property type="entry name" value="UCP024492"/>
</dbReference>
<accession>A0A7W6BSV6</accession>
<dbReference type="PANTHER" id="PTHR39337">
    <property type="entry name" value="BLR5642 PROTEIN"/>
    <property type="match status" value="1"/>
</dbReference>
<dbReference type="Proteomes" id="UP000571950">
    <property type="component" value="Unassembled WGS sequence"/>
</dbReference>
<name>A0A7W6BSV6_9SPHN</name>
<dbReference type="RefSeq" id="WP_188072733.1">
    <property type="nucleotide sequence ID" value="NZ_BSPS01000013.1"/>
</dbReference>
<dbReference type="Pfam" id="PF04343">
    <property type="entry name" value="DUF488"/>
    <property type="match status" value="1"/>
</dbReference>
<dbReference type="PIRSF" id="PIRSF024492">
    <property type="entry name" value="UCP024492"/>
    <property type="match status" value="1"/>
</dbReference>
<reference evidence="1 2" key="1">
    <citation type="submission" date="2020-08" db="EMBL/GenBank/DDBJ databases">
        <title>Genomic Encyclopedia of Type Strains, Phase IV (KMG-IV): sequencing the most valuable type-strain genomes for metagenomic binning, comparative biology and taxonomic classification.</title>
        <authorList>
            <person name="Goeker M."/>
        </authorList>
    </citation>
    <scope>NUCLEOTIDE SEQUENCE [LARGE SCALE GENOMIC DNA]</scope>
    <source>
        <strain evidence="1 2">DSM 26189</strain>
    </source>
</reference>
<sequence>MKDILSLGHSNAGWDEFSYALDQFNIGCVIDVRSSPRSRWQHFNKPQLRVRLNRVGIAYVHLGDDLGGMPMSGPTDYATRRTTAAFSTGIESVLAIAARCTPALLCAERDPLQCHRFSLIARHLYRLPDVRIAHIRHDGTLESHAAAEERLLALHKLSDDLLSDRDQRLAEAYARQERKLG</sequence>
<proteinExistence type="predicted"/>
<evidence type="ECO:0000313" key="1">
    <source>
        <dbReference type="EMBL" id="MBB3927234.1"/>
    </source>
</evidence>
<comment type="caution">
    <text evidence="1">The sequence shown here is derived from an EMBL/GenBank/DDBJ whole genome shotgun (WGS) entry which is preliminary data.</text>
</comment>
<dbReference type="AlphaFoldDB" id="A0A7W6BSV6"/>
<dbReference type="EMBL" id="JACIDT010000010">
    <property type="protein sequence ID" value="MBB3927234.1"/>
    <property type="molecule type" value="Genomic_DNA"/>
</dbReference>
<dbReference type="InterPro" id="IPR007438">
    <property type="entry name" value="DUF488"/>
</dbReference>
<dbReference type="PANTHER" id="PTHR39337:SF1">
    <property type="entry name" value="BLR5642 PROTEIN"/>
    <property type="match status" value="1"/>
</dbReference>
<evidence type="ECO:0000313" key="2">
    <source>
        <dbReference type="Proteomes" id="UP000571950"/>
    </source>
</evidence>
<gene>
    <name evidence="1" type="ORF">GGR43_002957</name>
</gene>
<keyword evidence="2" id="KW-1185">Reference proteome</keyword>
<protein>
    <submittedName>
        <fullName evidence="1">Uncharacterized protein (DUF488 family)</fullName>
    </submittedName>
</protein>